<dbReference type="EMBL" id="CP019062">
    <property type="protein sequence ID" value="AVF35108.1"/>
    <property type="molecule type" value="Genomic_DNA"/>
</dbReference>
<dbReference type="Pfam" id="PF02413">
    <property type="entry name" value="Caudo_TAP"/>
    <property type="match status" value="1"/>
</dbReference>
<sequence>MFYAASTNSYYLPESPWLPDDCVNITEETYQALLEGGRSGQVLTTDEKGYPVLVARTWSPEELQEIAGSQRVALLAMADDATKTLRTDLMLGIITDDDKARLTTWQTYIKALKAVDTARTPDITWPEIPA</sequence>
<reference evidence="2" key="1">
    <citation type="submission" date="2017-01" db="EMBL/GenBank/DDBJ databases">
        <title>Genome sequence of Rouxiella sp. ERMR1:05.</title>
        <authorList>
            <person name="Kumar R."/>
            <person name="Singh D."/>
            <person name="Kumar S."/>
        </authorList>
    </citation>
    <scope>NUCLEOTIDE SEQUENCE [LARGE SCALE GENOMIC DNA]</scope>
    <source>
        <strain evidence="2">ERMR1:05</strain>
    </source>
</reference>
<keyword evidence="2" id="KW-1185">Reference proteome</keyword>
<gene>
    <name evidence="1" type="ORF">BV494_09265</name>
</gene>
<evidence type="ECO:0000313" key="2">
    <source>
        <dbReference type="Proteomes" id="UP000239197"/>
    </source>
</evidence>
<dbReference type="KEGG" id="rox:BV494_09265"/>
<protein>
    <recommendedName>
        <fullName evidence="3">Phage tail protein</fullName>
    </recommendedName>
</protein>
<dbReference type="RefSeq" id="WP_192938110.1">
    <property type="nucleotide sequence ID" value="NZ_CP019062.1"/>
</dbReference>
<dbReference type="AlphaFoldDB" id="A0A2L1UQL2"/>
<evidence type="ECO:0008006" key="3">
    <source>
        <dbReference type="Google" id="ProtNLM"/>
    </source>
</evidence>
<evidence type="ECO:0000313" key="1">
    <source>
        <dbReference type="EMBL" id="AVF35108.1"/>
    </source>
</evidence>
<proteinExistence type="predicted"/>
<organism evidence="1 2">
    <name type="scientific">Rahnella sikkimica</name>
    <dbReference type="NCBI Taxonomy" id="1805933"/>
    <lineage>
        <taxon>Bacteria</taxon>
        <taxon>Pseudomonadati</taxon>
        <taxon>Pseudomonadota</taxon>
        <taxon>Gammaproteobacteria</taxon>
        <taxon>Enterobacterales</taxon>
        <taxon>Yersiniaceae</taxon>
        <taxon>Rahnella</taxon>
    </lineage>
</organism>
<accession>A0A2L1UQL2</accession>
<dbReference type="Proteomes" id="UP000239197">
    <property type="component" value="Chromosome"/>
</dbReference>
<dbReference type="InterPro" id="IPR003458">
    <property type="entry name" value="Phage_T4_Gp38_tail_assem"/>
</dbReference>
<name>A0A2L1UQL2_9GAMM</name>